<evidence type="ECO:0000313" key="3">
    <source>
        <dbReference type="EMBL" id="OLQ03028.1"/>
    </source>
</evidence>
<dbReference type="OrthoDB" id="410720at2759"/>
<name>A0A1Q9E6J2_SYMMI</name>
<reference evidence="3 4" key="1">
    <citation type="submission" date="2016-02" db="EMBL/GenBank/DDBJ databases">
        <title>Genome analysis of coral dinoflagellate symbionts highlights evolutionary adaptations to a symbiotic lifestyle.</title>
        <authorList>
            <person name="Aranda M."/>
            <person name="Li Y."/>
            <person name="Liew Y.J."/>
            <person name="Baumgarten S."/>
            <person name="Simakov O."/>
            <person name="Wilson M."/>
            <person name="Piel J."/>
            <person name="Ashoor H."/>
            <person name="Bougouffa S."/>
            <person name="Bajic V.B."/>
            <person name="Ryu T."/>
            <person name="Ravasi T."/>
            <person name="Bayer T."/>
            <person name="Micklem G."/>
            <person name="Kim H."/>
            <person name="Bhak J."/>
            <person name="Lajeunesse T.C."/>
            <person name="Voolstra C.R."/>
        </authorList>
    </citation>
    <scope>NUCLEOTIDE SEQUENCE [LARGE SCALE GENOMIC DNA]</scope>
    <source>
        <strain evidence="3 4">CCMP2467</strain>
    </source>
</reference>
<keyword evidence="1" id="KW-0233">DNA recombination</keyword>
<evidence type="ECO:0000256" key="2">
    <source>
        <dbReference type="SAM" id="SignalP"/>
    </source>
</evidence>
<dbReference type="SUPFAM" id="SSF56349">
    <property type="entry name" value="DNA breaking-rejoining enzymes"/>
    <property type="match status" value="1"/>
</dbReference>
<dbReference type="Gene3D" id="1.10.443.10">
    <property type="entry name" value="Intergrase catalytic core"/>
    <property type="match status" value="1"/>
</dbReference>
<proteinExistence type="predicted"/>
<organism evidence="3 4">
    <name type="scientific">Symbiodinium microadriaticum</name>
    <name type="common">Dinoflagellate</name>
    <name type="synonym">Zooxanthella microadriatica</name>
    <dbReference type="NCBI Taxonomy" id="2951"/>
    <lineage>
        <taxon>Eukaryota</taxon>
        <taxon>Sar</taxon>
        <taxon>Alveolata</taxon>
        <taxon>Dinophyceae</taxon>
        <taxon>Suessiales</taxon>
        <taxon>Symbiodiniaceae</taxon>
        <taxon>Symbiodinium</taxon>
    </lineage>
</organism>
<dbReference type="EMBL" id="LSRX01000248">
    <property type="protein sequence ID" value="OLQ03028.1"/>
    <property type="molecule type" value="Genomic_DNA"/>
</dbReference>
<dbReference type="InterPro" id="IPR013762">
    <property type="entry name" value="Integrase-like_cat_sf"/>
</dbReference>
<feature type="signal peptide" evidence="2">
    <location>
        <begin position="1"/>
        <end position="28"/>
    </location>
</feature>
<feature type="chain" id="PRO_5012683548" description="Tyr recombinase domain-containing protein" evidence="2">
    <location>
        <begin position="29"/>
        <end position="436"/>
    </location>
</feature>
<evidence type="ECO:0000313" key="4">
    <source>
        <dbReference type="Proteomes" id="UP000186817"/>
    </source>
</evidence>
<dbReference type="GO" id="GO:0006310">
    <property type="term" value="P:DNA recombination"/>
    <property type="evidence" value="ECO:0007669"/>
    <property type="project" value="UniProtKB-KW"/>
</dbReference>
<evidence type="ECO:0008006" key="5">
    <source>
        <dbReference type="Google" id="ProtNLM"/>
    </source>
</evidence>
<keyword evidence="4" id="KW-1185">Reference proteome</keyword>
<keyword evidence="2" id="KW-0732">Signal</keyword>
<dbReference type="Proteomes" id="UP000186817">
    <property type="component" value="Unassembled WGS sequence"/>
</dbReference>
<dbReference type="AlphaFoldDB" id="A0A1Q9E6J2"/>
<accession>A0A1Q9E6J2</accession>
<dbReference type="InterPro" id="IPR011010">
    <property type="entry name" value="DNA_brk_join_enz"/>
</dbReference>
<evidence type="ECO:0000256" key="1">
    <source>
        <dbReference type="ARBA" id="ARBA00023172"/>
    </source>
</evidence>
<sequence length="436" mass="49428">MRGCVGLYLHWLLLLLRCLVPMQKDALAQKLDVRAHLQRQHRVCPAEDGQAFYFKDANGHLRLTGLAVGSAGTWIRNYGGSSDRLACQRLEPGCCVSRRWCCGAMRIFTALAKRRDAHVADEPSSGMLRVAALTLSRGAQFNFADELSSGMLRFRGAGAVVRCTFVYPRDVLALRACDFNWRSHRVRIKALKGGKEVLKWIISSSRASLQRLRDKGLVVRRKRQAGARGQVTVREEWKWPRGDALLFESEGRPGKPRTKDVVSHAIVRARKTFQAEHIDRSRIRSHSGRHRMIQDMKASGVADHVGMAHARIKSVKTYQSYGQLEDAQTAKALESNRKLKATVKQIYKKKCSPTAWRLRVSTADPRGYEFLQQLFFSGSYEFLQQRFFSGSTQHFEVLRLRGGYEFLQQIPVPDAFVRRLRDAWSESGHRLAACGA</sequence>
<dbReference type="GO" id="GO:0003677">
    <property type="term" value="F:DNA binding"/>
    <property type="evidence" value="ECO:0007669"/>
    <property type="project" value="InterPro"/>
</dbReference>
<comment type="caution">
    <text evidence="3">The sequence shown here is derived from an EMBL/GenBank/DDBJ whole genome shotgun (WGS) entry which is preliminary data.</text>
</comment>
<protein>
    <recommendedName>
        <fullName evidence="5">Tyr recombinase domain-containing protein</fullName>
    </recommendedName>
</protein>
<dbReference type="GO" id="GO:0015074">
    <property type="term" value="P:DNA integration"/>
    <property type="evidence" value="ECO:0007669"/>
    <property type="project" value="InterPro"/>
</dbReference>
<gene>
    <name evidence="3" type="ORF">AK812_SmicGene14072</name>
</gene>